<dbReference type="RefSeq" id="WP_258845246.1">
    <property type="nucleotide sequence ID" value="NZ_JANUGX010000009.1"/>
</dbReference>
<dbReference type="PANTHER" id="PTHR34631">
    <property type="match status" value="1"/>
</dbReference>
<keyword evidence="3" id="KW-1185">Reference proteome</keyword>
<organism evidence="2 3">
    <name type="scientific">Massilia norwichensis</name>
    <dbReference type="NCBI Taxonomy" id="1442366"/>
    <lineage>
        <taxon>Bacteria</taxon>
        <taxon>Pseudomonadati</taxon>
        <taxon>Pseudomonadota</taxon>
        <taxon>Betaproteobacteria</taxon>
        <taxon>Burkholderiales</taxon>
        <taxon>Oxalobacteraceae</taxon>
        <taxon>Telluria group</taxon>
        <taxon>Massilia</taxon>
    </lineage>
</organism>
<dbReference type="InterPro" id="IPR025668">
    <property type="entry name" value="Tnp_DDE_dom"/>
</dbReference>
<feature type="domain" description="Transposase DDE" evidence="1">
    <location>
        <begin position="22"/>
        <end position="129"/>
    </location>
</feature>
<dbReference type="Pfam" id="PF13737">
    <property type="entry name" value="DDE_Tnp_1_5"/>
    <property type="match status" value="1"/>
</dbReference>
<dbReference type="InterPro" id="IPR053172">
    <property type="entry name" value="Tn903_transposase"/>
</dbReference>
<sequence>MKPAPQKYRTTNWKTYNEALKARGSLLIWLDPTMTWHGQPSGKRGRSQTFSDEAIQFCLSIKCLFNLPLRQAMGMTQSLLHLAGLDWPVPDYSTVSRRQKTLQVAIGAMPTTTGLHLLVDSTGIKMLGEGEWKTKKHGADYRRQWRKVHLGIDASTLEIRAMEVTDNSIGDAPVLPALLGQIPADEKIASVSGDGAYDTKDCHEAIALRAAHAIIPTRKNAKPWKANRCGADARNDILRTTKRVGRAIWKRWSGYHRRSLVETKMRCFRLLGERVMARDFDRQVAELQVRAAVLNRFTRLGTPVTVPVL</sequence>
<dbReference type="InterPro" id="IPR053520">
    <property type="entry name" value="Transposase_Tn903"/>
</dbReference>
<reference evidence="2 3" key="1">
    <citation type="submission" date="2022-08" db="EMBL/GenBank/DDBJ databases">
        <title>Reclassification of Massilia species as members of the genera Telluria, Duganella, Pseudoduganella, Mokoshia gen. nov. and Zemynaea gen. nov. using orthogonal and non-orthogonal genome-based approaches.</title>
        <authorList>
            <person name="Bowman J.P."/>
        </authorList>
    </citation>
    <scope>NUCLEOTIDE SEQUENCE [LARGE SCALE GENOMIC DNA]</scope>
    <source>
        <strain evidence="2 3">LMG 28164</strain>
    </source>
</reference>
<proteinExistence type="predicted"/>
<protein>
    <submittedName>
        <fullName evidence="2">IS5 family transposase</fullName>
    </submittedName>
</protein>
<accession>A0ABT2A5M6</accession>
<comment type="caution">
    <text evidence="2">The sequence shown here is derived from an EMBL/GenBank/DDBJ whole genome shotgun (WGS) entry which is preliminary data.</text>
</comment>
<evidence type="ECO:0000313" key="3">
    <source>
        <dbReference type="Proteomes" id="UP001205560"/>
    </source>
</evidence>
<dbReference type="EMBL" id="JANUGX010000009">
    <property type="protein sequence ID" value="MCS0589483.1"/>
    <property type="molecule type" value="Genomic_DNA"/>
</dbReference>
<evidence type="ECO:0000259" key="1">
    <source>
        <dbReference type="Pfam" id="PF13737"/>
    </source>
</evidence>
<dbReference type="Proteomes" id="UP001205560">
    <property type="component" value="Unassembled WGS sequence"/>
</dbReference>
<name>A0ABT2A5M6_9BURK</name>
<gene>
    <name evidence="2" type="ORF">NX782_09710</name>
</gene>
<dbReference type="PANTHER" id="PTHR34631:SF3">
    <property type="entry name" value="ISSOD12 TRANSPOSASE TNPA_ISSOD12"/>
    <property type="match status" value="1"/>
</dbReference>
<dbReference type="NCBIfam" id="NF033579">
    <property type="entry name" value="transpos_IS5_2"/>
    <property type="match status" value="1"/>
</dbReference>
<evidence type="ECO:0000313" key="2">
    <source>
        <dbReference type="EMBL" id="MCS0589483.1"/>
    </source>
</evidence>